<accession>A0A2K0A9U6</accession>
<name>A0A2K0A9U6_STAHA</name>
<dbReference type="SUPFAM" id="SSF103473">
    <property type="entry name" value="MFS general substrate transporter"/>
    <property type="match status" value="1"/>
</dbReference>
<dbReference type="EMBL" id="LORN02000015">
    <property type="protein sequence ID" value="PNN21797.1"/>
    <property type="molecule type" value="Genomic_DNA"/>
</dbReference>
<keyword evidence="1" id="KW-0472">Membrane</keyword>
<gene>
    <name evidence="2" type="ORF">AL503_013820</name>
</gene>
<dbReference type="InterPro" id="IPR036259">
    <property type="entry name" value="MFS_trans_sf"/>
</dbReference>
<feature type="transmembrane region" description="Helical" evidence="1">
    <location>
        <begin position="66"/>
        <end position="88"/>
    </location>
</feature>
<comment type="caution">
    <text evidence="2">The sequence shown here is derived from an EMBL/GenBank/DDBJ whole genome shotgun (WGS) entry which is preliminary data.</text>
</comment>
<evidence type="ECO:0000313" key="3">
    <source>
        <dbReference type="Proteomes" id="UP000053523"/>
    </source>
</evidence>
<dbReference type="Proteomes" id="UP000053523">
    <property type="component" value="Unassembled WGS sequence"/>
</dbReference>
<dbReference type="AlphaFoldDB" id="A0A2K0A9U6"/>
<sequence>MRTNDKVLLENINDYFSHKGMAPNLIDDIKENLRNDLKKSESKDEDYLDYRGKSPAQIILIIQRNLFGLQTNPVIFFIMNFILISYLYDKQYVPFQAATAISIFYCIIIFPLTVFINIRIDKKKFLYSNRFEMILGYIIAIIALILIIMRAFNLNWGIIPITIYSHQVVFFIGIILSLIGVFFKKIEYTAIGLLFCQKTIDAVVTKPEIAQIISLIIWIMIVALIVFYTIKLSSRTRV</sequence>
<reference evidence="2 3" key="1">
    <citation type="submission" date="2017-12" db="EMBL/GenBank/DDBJ databases">
        <title>FDA dAtabase for Regulatory Grade micrObial Sequences (FDA-ARGOS): Supporting development and validation of Infectious Disease Dx tests.</title>
        <authorList>
            <person name="Hoffmann M."/>
            <person name="Allard M."/>
            <person name="Evans P."/>
            <person name="Brown E."/>
            <person name="Tallon L."/>
            <person name="Sadzewicz L."/>
            <person name="Sengamalay N."/>
            <person name="Ott S."/>
            <person name="Godinez A."/>
            <person name="Nagaraj S."/>
            <person name="Vavikolanu K."/>
            <person name="Aluvathingal J."/>
            <person name="Nadendla S."/>
            <person name="Sichtig H."/>
        </authorList>
    </citation>
    <scope>NUCLEOTIDE SEQUENCE [LARGE SCALE GENOMIC DNA]</scope>
    <source>
        <strain evidence="2 3">FDAARGOS_148</strain>
    </source>
</reference>
<feature type="transmembrane region" description="Helical" evidence="1">
    <location>
        <begin position="130"/>
        <end position="152"/>
    </location>
</feature>
<feature type="transmembrane region" description="Helical" evidence="1">
    <location>
        <begin position="94"/>
        <end position="118"/>
    </location>
</feature>
<protein>
    <submittedName>
        <fullName evidence="2">Uncharacterized protein</fullName>
    </submittedName>
</protein>
<evidence type="ECO:0000313" key="2">
    <source>
        <dbReference type="EMBL" id="PNN21797.1"/>
    </source>
</evidence>
<feature type="transmembrane region" description="Helical" evidence="1">
    <location>
        <begin position="158"/>
        <end position="183"/>
    </location>
</feature>
<keyword evidence="1" id="KW-1133">Transmembrane helix</keyword>
<keyword evidence="1" id="KW-0812">Transmembrane</keyword>
<dbReference type="RefSeq" id="WP_037548215.1">
    <property type="nucleotide sequence ID" value="NZ_CAJCGD010000005.1"/>
</dbReference>
<organism evidence="2 3">
    <name type="scientific">Staphylococcus haemolyticus</name>
    <dbReference type="NCBI Taxonomy" id="1283"/>
    <lineage>
        <taxon>Bacteria</taxon>
        <taxon>Bacillati</taxon>
        <taxon>Bacillota</taxon>
        <taxon>Bacilli</taxon>
        <taxon>Bacillales</taxon>
        <taxon>Staphylococcaceae</taxon>
        <taxon>Staphylococcus</taxon>
    </lineage>
</organism>
<evidence type="ECO:0000256" key="1">
    <source>
        <dbReference type="SAM" id="Phobius"/>
    </source>
</evidence>
<feature type="transmembrane region" description="Helical" evidence="1">
    <location>
        <begin position="212"/>
        <end position="230"/>
    </location>
</feature>
<proteinExistence type="predicted"/>